<dbReference type="FunFam" id="1.20.210.10:FF:000006">
    <property type="entry name" value="Cytochrome c oxidase subunit 1"/>
    <property type="match status" value="1"/>
</dbReference>
<dbReference type="PRINTS" id="PR01165">
    <property type="entry name" value="CYCOXIDASEI"/>
</dbReference>
<feature type="transmembrane region" description="Helical" evidence="17">
    <location>
        <begin position="183"/>
        <end position="209"/>
    </location>
</feature>
<keyword evidence="17" id="KW-0375">Hydrogen ion transport</keyword>
<evidence type="ECO:0000259" key="18">
    <source>
        <dbReference type="PROSITE" id="PS50855"/>
    </source>
</evidence>
<evidence type="ECO:0000313" key="20">
    <source>
        <dbReference type="Proteomes" id="UP000250174"/>
    </source>
</evidence>
<feature type="transmembrane region" description="Helical" evidence="17">
    <location>
        <begin position="283"/>
        <end position="301"/>
    </location>
</feature>
<evidence type="ECO:0000313" key="19">
    <source>
        <dbReference type="EMBL" id="RAS79609.1"/>
    </source>
</evidence>
<dbReference type="InterPro" id="IPR023616">
    <property type="entry name" value="Cyt_c_oxase-like_su1_dom"/>
</dbReference>
<comment type="similarity">
    <text evidence="3 17">Belongs to the heme-copper respiratory oxidase family.</text>
</comment>
<protein>
    <recommendedName>
        <fullName evidence="17">Quinol oxidase subunit 1</fullName>
        <ecNumber evidence="17">1.10.3.-</ecNumber>
    </recommendedName>
</protein>
<name>A0AAX1QD19_9BACI</name>
<evidence type="ECO:0000256" key="15">
    <source>
        <dbReference type="ARBA" id="ARBA00023136"/>
    </source>
</evidence>
<evidence type="ECO:0000256" key="9">
    <source>
        <dbReference type="ARBA" id="ARBA00022723"/>
    </source>
</evidence>
<dbReference type="NCBIfam" id="TIGR02882">
    <property type="entry name" value="QoxB"/>
    <property type="match status" value="1"/>
</dbReference>
<feature type="transmembrane region" description="Helical" evidence="17">
    <location>
        <begin position="448"/>
        <end position="470"/>
    </location>
</feature>
<dbReference type="AlphaFoldDB" id="A0AAX1QD19"/>
<keyword evidence="8 17" id="KW-0812">Transmembrane</keyword>
<keyword evidence="7 17" id="KW-0679">Respiratory chain</keyword>
<feature type="transmembrane region" description="Helical" evidence="17">
    <location>
        <begin position="229"/>
        <end position="251"/>
    </location>
</feature>
<dbReference type="GO" id="GO:0005886">
    <property type="term" value="C:plasma membrane"/>
    <property type="evidence" value="ECO:0007669"/>
    <property type="project" value="UniProtKB-SubCell"/>
</dbReference>
<evidence type="ECO:0000256" key="16">
    <source>
        <dbReference type="ARBA" id="ARBA00047816"/>
    </source>
</evidence>
<evidence type="ECO:0000256" key="1">
    <source>
        <dbReference type="ARBA" id="ARBA00004651"/>
    </source>
</evidence>
<dbReference type="InterPro" id="IPR000883">
    <property type="entry name" value="Cyt_C_Oxase_1"/>
</dbReference>
<evidence type="ECO:0000256" key="12">
    <source>
        <dbReference type="ARBA" id="ARBA00022989"/>
    </source>
</evidence>
<proteinExistence type="inferred from homology"/>
<sequence>MMFDFIKEHLILDDPLILGANISIALTTIGILFVLTYFKKWKWLWTEWITTVDHKRIGIMYILAALLMLFRGGVDALLMRAQLTVPNNDFLSSHHYNEIFTTHGTIMILFMAMPFLLGLMNFAVPLQIGARDVAFPFLNNLSFWSFFSGAILFNISFVFGGSPDAGWTNYAPLAIEGSPGPGINYYLLGLQVSGIGTLLTGINFVVTIIKMRAPGMTLLRMPMFTWTTLITSFIIVFAFPILTVTLALMTFDRLFGTHFFTLTDGGNPMLWSNMFWMWGHPEVYIVVLPAFGIFSEIIATFARKTLFGYKTMIVSLVVISFLSFIVWVHHFFTMGGSAAVNNIFSITTMAIAIPTGIKLFNWLGTLYKSKIEFTTPMLWSLAFIPTFVIGGVTGVMLGMAAADFQYHNSYFLVAHFHYTLIAGVAFACFAGLIYWYPKMVGYKMNERIGKWAFWLFTIGFNVCFLPQFILGFDGMPRRVYTYAPEDGWTGLNVASSVGAAAMGLGFVVFVYNIYYSHRYAIRETEGDVWDGRTLEWATTTSIPPHYNFAKIPHVQNIDTFWDMKQRAKKQTKKGQKEEGNYEPIHMPSNTGTAPVMCAFFFVAGFALVFELWWMAILGAVGILCCMLVRSVRSFEEDKGYYVSVEEITEAEQPFHKEG</sequence>
<dbReference type="InterPro" id="IPR014233">
    <property type="entry name" value="QoxB"/>
</dbReference>
<reference evidence="19 20" key="1">
    <citation type="submission" date="2016-03" db="EMBL/GenBank/DDBJ databases">
        <title>Comparison of Bacillus endophyticus and B. anthracis characteristics using whole genome sequence analysis and microbiological techniques.</title>
        <authorList>
            <person name="Lekota K.E."/>
            <person name="Mafofo J."/>
            <person name="Rees J."/>
            <person name="Muchadeyi F.C."/>
            <person name="Madoroba E."/>
            <person name="Van Heerden H."/>
        </authorList>
    </citation>
    <scope>NUCLEOTIDE SEQUENCE [LARGE SCALE GENOMIC DNA]</scope>
    <source>
        <strain evidence="19 20">3631_10C</strain>
    </source>
</reference>
<evidence type="ECO:0000256" key="2">
    <source>
        <dbReference type="ARBA" id="ARBA00004673"/>
    </source>
</evidence>
<dbReference type="GO" id="GO:0009060">
    <property type="term" value="P:aerobic respiration"/>
    <property type="evidence" value="ECO:0007669"/>
    <property type="project" value="UniProtKB-UniRule"/>
</dbReference>
<evidence type="ECO:0000256" key="3">
    <source>
        <dbReference type="ARBA" id="ARBA00009578"/>
    </source>
</evidence>
<evidence type="ECO:0000256" key="10">
    <source>
        <dbReference type="ARBA" id="ARBA00022967"/>
    </source>
</evidence>
<accession>A0AAX1QD19</accession>
<dbReference type="PANTHER" id="PTHR10422">
    <property type="entry name" value="CYTOCHROME C OXIDASE SUBUNIT 1"/>
    <property type="match status" value="1"/>
</dbReference>
<comment type="cofactor">
    <cofactor evidence="17">
        <name>Cu cation</name>
        <dbReference type="ChEBI" id="CHEBI:23378"/>
    </cofactor>
    <text evidence="17">Binds a copper B center.</text>
</comment>
<dbReference type="PANTHER" id="PTHR10422:SF35">
    <property type="entry name" value="CYTOCHROME BO(3) UBIQUINOL OXIDASE SUBUNIT 1"/>
    <property type="match status" value="1"/>
</dbReference>
<dbReference type="GO" id="GO:0020037">
    <property type="term" value="F:heme binding"/>
    <property type="evidence" value="ECO:0007669"/>
    <property type="project" value="UniProtKB-UniRule"/>
</dbReference>
<feature type="domain" description="Cytochrome oxidase subunit I profile" evidence="18">
    <location>
        <begin position="39"/>
        <end position="555"/>
    </location>
</feature>
<dbReference type="EMBL" id="LVYK01000010">
    <property type="protein sequence ID" value="RAS79609.1"/>
    <property type="molecule type" value="Genomic_DNA"/>
</dbReference>
<dbReference type="CDD" id="cd01662">
    <property type="entry name" value="Ubiquinol_Oxidase_I"/>
    <property type="match status" value="1"/>
</dbReference>
<evidence type="ECO:0000256" key="6">
    <source>
        <dbReference type="ARBA" id="ARBA00022617"/>
    </source>
</evidence>
<feature type="transmembrane region" description="Helical" evidence="17">
    <location>
        <begin position="99"/>
        <end position="120"/>
    </location>
</feature>
<comment type="caution">
    <text evidence="19">The sequence shown here is derived from an EMBL/GenBank/DDBJ whole genome shotgun (WGS) entry which is preliminary data.</text>
</comment>
<dbReference type="Proteomes" id="UP000250174">
    <property type="component" value="Unassembled WGS sequence"/>
</dbReference>
<evidence type="ECO:0000256" key="13">
    <source>
        <dbReference type="ARBA" id="ARBA00023004"/>
    </source>
</evidence>
<keyword evidence="17" id="KW-0560">Oxidoreductase</keyword>
<organism evidence="19 20">
    <name type="scientific">Priestia endophytica</name>
    <dbReference type="NCBI Taxonomy" id="135735"/>
    <lineage>
        <taxon>Bacteria</taxon>
        <taxon>Bacillati</taxon>
        <taxon>Bacillota</taxon>
        <taxon>Bacilli</taxon>
        <taxon>Bacillales</taxon>
        <taxon>Bacillaceae</taxon>
        <taxon>Priestia</taxon>
    </lineage>
</organism>
<dbReference type="EC" id="1.10.3.-" evidence="17"/>
<keyword evidence="13 17" id="KW-0408">Iron</keyword>
<dbReference type="InterPro" id="IPR036927">
    <property type="entry name" value="Cyt_c_oxase-like_su1_sf"/>
</dbReference>
<evidence type="ECO:0000256" key="7">
    <source>
        <dbReference type="ARBA" id="ARBA00022660"/>
    </source>
</evidence>
<dbReference type="GO" id="GO:0005507">
    <property type="term" value="F:copper ion binding"/>
    <property type="evidence" value="ECO:0007669"/>
    <property type="project" value="UniProtKB-UniRule"/>
</dbReference>
<keyword evidence="5 17" id="KW-1003">Cell membrane</keyword>
<feature type="transmembrane region" description="Helical" evidence="17">
    <location>
        <begin position="490"/>
        <end position="514"/>
    </location>
</feature>
<evidence type="ECO:0000256" key="14">
    <source>
        <dbReference type="ARBA" id="ARBA00023008"/>
    </source>
</evidence>
<feature type="transmembrane region" description="Helical" evidence="17">
    <location>
        <begin position="378"/>
        <end position="402"/>
    </location>
</feature>
<comment type="pathway">
    <text evidence="2 17">Energy metabolism; oxidative phosphorylation.</text>
</comment>
<dbReference type="SUPFAM" id="SSF81442">
    <property type="entry name" value="Cytochrome c oxidase subunit I-like"/>
    <property type="match status" value="1"/>
</dbReference>
<comment type="catalytic activity">
    <reaction evidence="17">
        <text>2 a quinol + O2 = 2 a quinone + 2 H2O</text>
        <dbReference type="Rhea" id="RHEA:55376"/>
        <dbReference type="ChEBI" id="CHEBI:15377"/>
        <dbReference type="ChEBI" id="CHEBI:15379"/>
        <dbReference type="ChEBI" id="CHEBI:24646"/>
        <dbReference type="ChEBI" id="CHEBI:132124"/>
    </reaction>
</comment>
<dbReference type="GO" id="GO:0004129">
    <property type="term" value="F:cytochrome-c oxidase activity"/>
    <property type="evidence" value="ECO:0007669"/>
    <property type="project" value="UniProtKB-UniRule"/>
</dbReference>
<comment type="cofactor">
    <cofactor evidence="17">
        <name>ferriheme a</name>
        <dbReference type="ChEBI" id="CHEBI:60532"/>
    </cofactor>
    <text evidence="17">Heme A3.</text>
</comment>
<dbReference type="PROSITE" id="PS50855">
    <property type="entry name" value="COX1"/>
    <property type="match status" value="1"/>
</dbReference>
<comment type="catalytic activity">
    <reaction evidence="16">
        <text>4 Fe(II)-[cytochrome c] + O2 + 8 H(+)(in) = 4 Fe(III)-[cytochrome c] + 2 H2O + 4 H(+)(out)</text>
        <dbReference type="Rhea" id="RHEA:11436"/>
        <dbReference type="Rhea" id="RHEA-COMP:10350"/>
        <dbReference type="Rhea" id="RHEA-COMP:14399"/>
        <dbReference type="ChEBI" id="CHEBI:15377"/>
        <dbReference type="ChEBI" id="CHEBI:15378"/>
        <dbReference type="ChEBI" id="CHEBI:15379"/>
        <dbReference type="ChEBI" id="CHEBI:29033"/>
        <dbReference type="ChEBI" id="CHEBI:29034"/>
        <dbReference type="EC" id="7.1.1.9"/>
    </reaction>
</comment>
<dbReference type="GO" id="GO:0098803">
    <property type="term" value="C:respiratory chain complex"/>
    <property type="evidence" value="ECO:0007669"/>
    <property type="project" value="UniProtKB-UniRule"/>
</dbReference>
<keyword evidence="6 17" id="KW-0349">Heme</keyword>
<evidence type="ECO:0000256" key="8">
    <source>
        <dbReference type="ARBA" id="ARBA00022692"/>
    </source>
</evidence>
<evidence type="ECO:0000256" key="17">
    <source>
        <dbReference type="RuleBase" id="RU367144"/>
    </source>
</evidence>
<feature type="transmembrane region" description="Helical" evidence="17">
    <location>
        <begin position="141"/>
        <end position="163"/>
    </location>
</feature>
<dbReference type="GO" id="GO:0022904">
    <property type="term" value="P:respiratory electron transport chain"/>
    <property type="evidence" value="ECO:0007669"/>
    <property type="project" value="TreeGrafter"/>
</dbReference>
<keyword evidence="14 17" id="KW-0186">Copper</keyword>
<comment type="subcellular location">
    <subcellularLocation>
        <location evidence="1 17">Cell membrane</location>
        <topology evidence="1 17">Multi-pass membrane protein</topology>
    </subcellularLocation>
</comment>
<dbReference type="Pfam" id="PF00115">
    <property type="entry name" value="COX1"/>
    <property type="match status" value="1"/>
</dbReference>
<comment type="function">
    <text evidence="17">Catalyzes quinol oxidation with the concomitant reduction of oxygen to water.</text>
</comment>
<evidence type="ECO:0000256" key="5">
    <source>
        <dbReference type="ARBA" id="ARBA00022475"/>
    </source>
</evidence>
<evidence type="ECO:0000256" key="11">
    <source>
        <dbReference type="ARBA" id="ARBA00022982"/>
    </source>
</evidence>
<keyword evidence="15 17" id="KW-0472">Membrane</keyword>
<keyword evidence="12 17" id="KW-1133">Transmembrane helix</keyword>
<keyword evidence="11 17" id="KW-0249">Electron transport</keyword>
<dbReference type="GO" id="GO:0016682">
    <property type="term" value="F:oxidoreductase activity, acting on diphenols and related substances as donors, oxygen as acceptor"/>
    <property type="evidence" value="ECO:0007669"/>
    <property type="project" value="UniProtKB-UniRule"/>
</dbReference>
<feature type="transmembrane region" description="Helical" evidence="17">
    <location>
        <begin position="414"/>
        <end position="436"/>
    </location>
</feature>
<keyword evidence="4 17" id="KW-0813">Transport</keyword>
<feature type="transmembrane region" description="Helical" evidence="17">
    <location>
        <begin position="313"/>
        <end position="332"/>
    </location>
</feature>
<keyword evidence="10" id="KW-1278">Translocase</keyword>
<gene>
    <name evidence="19" type="ORF">A3864_07295</name>
</gene>
<feature type="transmembrane region" description="Helical" evidence="17">
    <location>
        <begin position="16"/>
        <end position="38"/>
    </location>
</feature>
<keyword evidence="9 17" id="KW-0479">Metal-binding</keyword>
<dbReference type="Gene3D" id="1.20.210.10">
    <property type="entry name" value="Cytochrome c oxidase-like, subunit I domain"/>
    <property type="match status" value="1"/>
</dbReference>
<feature type="transmembrane region" description="Helical" evidence="17">
    <location>
        <begin position="59"/>
        <end position="79"/>
    </location>
</feature>
<keyword evidence="17" id="KW-0406">Ion transport</keyword>
<dbReference type="GO" id="GO:0015990">
    <property type="term" value="P:electron transport coupled proton transport"/>
    <property type="evidence" value="ECO:0007669"/>
    <property type="project" value="TreeGrafter"/>
</dbReference>
<evidence type="ECO:0000256" key="4">
    <source>
        <dbReference type="ARBA" id="ARBA00022448"/>
    </source>
</evidence>
<feature type="transmembrane region" description="Helical" evidence="17">
    <location>
        <begin position="338"/>
        <end position="357"/>
    </location>
</feature>